<evidence type="ECO:0000256" key="3">
    <source>
        <dbReference type="ARBA" id="ARBA00044072"/>
    </source>
</evidence>
<dbReference type="STRING" id="36166.T1H6Q7"/>
<name>T1H6Q7_MEGSC</name>
<accession>T1H6Q7</accession>
<reference evidence="6" key="2">
    <citation type="submission" date="2015-06" db="UniProtKB">
        <authorList>
            <consortium name="EnsemblMetazoa"/>
        </authorList>
    </citation>
    <scope>IDENTIFICATION</scope>
</reference>
<evidence type="ECO:0000313" key="6">
    <source>
        <dbReference type="EnsemblMetazoa" id="MESCA012390-PA"/>
    </source>
</evidence>
<sequence>IRPCLIYKDEYSECTSIKGRFHQYFIHGENQDCSQWKKDFDNCIAYNESDQRNNQAAEEIIRSEENRRQIRLKAHFANDTWSKRKSPPEDWAAPLPEWIVKKNENTY</sequence>
<protein>
    <recommendedName>
        <fullName evidence="3">Synaptic plasticity regulator PANTS</fullName>
    </recommendedName>
    <alternativeName>
        <fullName evidence="4">Plasticity-associated neural transcript short</fullName>
    </alternativeName>
</protein>
<comment type="similarity">
    <text evidence="1">Belongs to the UPF0545 family.</text>
</comment>
<evidence type="ECO:0000256" key="5">
    <source>
        <dbReference type="SAM" id="Coils"/>
    </source>
</evidence>
<dbReference type="InterPro" id="IPR021475">
    <property type="entry name" value="Pants/Emi1-like"/>
</dbReference>
<dbReference type="AlphaFoldDB" id="T1H6Q7"/>
<organism evidence="6 7">
    <name type="scientific">Megaselia scalaris</name>
    <name type="common">Humpbacked fly</name>
    <name type="synonym">Phora scalaris</name>
    <dbReference type="NCBI Taxonomy" id="36166"/>
    <lineage>
        <taxon>Eukaryota</taxon>
        <taxon>Metazoa</taxon>
        <taxon>Ecdysozoa</taxon>
        <taxon>Arthropoda</taxon>
        <taxon>Hexapoda</taxon>
        <taxon>Insecta</taxon>
        <taxon>Pterygota</taxon>
        <taxon>Neoptera</taxon>
        <taxon>Endopterygota</taxon>
        <taxon>Diptera</taxon>
        <taxon>Brachycera</taxon>
        <taxon>Muscomorpha</taxon>
        <taxon>Platypezoidea</taxon>
        <taxon>Phoridae</taxon>
        <taxon>Megaseliini</taxon>
        <taxon>Megaselia</taxon>
    </lineage>
</organism>
<dbReference type="PANTHER" id="PTHR28052">
    <property type="entry name" value="UPF0545 PROTEIN C22ORF39"/>
    <property type="match status" value="1"/>
</dbReference>
<dbReference type="OMA" id="CHLYKDE"/>
<keyword evidence="7" id="KW-1185">Reference proteome</keyword>
<dbReference type="Pfam" id="PF11326">
    <property type="entry name" value="PANTS-like"/>
    <property type="match status" value="1"/>
</dbReference>
<proteinExistence type="inferred from homology"/>
<comment type="subcellular location">
    <subcellularLocation>
        <location evidence="2">Synaptic cleft</location>
    </subcellularLocation>
</comment>
<evidence type="ECO:0000256" key="4">
    <source>
        <dbReference type="ARBA" id="ARBA00044235"/>
    </source>
</evidence>
<evidence type="ECO:0000313" key="7">
    <source>
        <dbReference type="Proteomes" id="UP000015102"/>
    </source>
</evidence>
<dbReference type="Proteomes" id="UP000015102">
    <property type="component" value="Unassembled WGS sequence"/>
</dbReference>
<reference evidence="7" key="1">
    <citation type="submission" date="2013-02" db="EMBL/GenBank/DDBJ databases">
        <authorList>
            <person name="Hughes D."/>
        </authorList>
    </citation>
    <scope>NUCLEOTIDE SEQUENCE</scope>
    <source>
        <strain>Durham</strain>
        <strain evidence="7">NC isolate 2 -- Noor lab</strain>
    </source>
</reference>
<dbReference type="EnsemblMetazoa" id="MESCA012390-RA">
    <property type="protein sequence ID" value="MESCA012390-PA"/>
    <property type="gene ID" value="MESCA012390"/>
</dbReference>
<dbReference type="HOGENOM" id="CLU_130047_0_1_1"/>
<evidence type="ECO:0000256" key="1">
    <source>
        <dbReference type="ARBA" id="ARBA00006412"/>
    </source>
</evidence>
<dbReference type="PANTHER" id="PTHR28052:SF1">
    <property type="entry name" value="UPF0545 PROTEIN C22ORF39"/>
    <property type="match status" value="1"/>
</dbReference>
<dbReference type="GO" id="GO:0043083">
    <property type="term" value="C:synaptic cleft"/>
    <property type="evidence" value="ECO:0007669"/>
    <property type="project" value="UniProtKB-SubCell"/>
</dbReference>
<keyword evidence="5" id="KW-0175">Coiled coil</keyword>
<feature type="coiled-coil region" evidence="5">
    <location>
        <begin position="46"/>
        <end position="73"/>
    </location>
</feature>
<evidence type="ECO:0000256" key="2">
    <source>
        <dbReference type="ARBA" id="ARBA00043942"/>
    </source>
</evidence>